<dbReference type="GO" id="GO:0009279">
    <property type="term" value="C:cell outer membrane"/>
    <property type="evidence" value="ECO:0007669"/>
    <property type="project" value="UniProtKB-SubCell"/>
</dbReference>
<dbReference type="PANTHER" id="PTHR34501:SF9">
    <property type="entry name" value="MAJOR OUTER MEMBRANE PROTEIN P.IA"/>
    <property type="match status" value="1"/>
</dbReference>
<evidence type="ECO:0000256" key="5">
    <source>
        <dbReference type="ARBA" id="ARBA00022692"/>
    </source>
</evidence>
<gene>
    <name evidence="13" type="ORF">SAMN05216429_111105</name>
</gene>
<evidence type="ECO:0000256" key="6">
    <source>
        <dbReference type="ARBA" id="ARBA00022729"/>
    </source>
</evidence>
<dbReference type="GO" id="GO:0006811">
    <property type="term" value="P:monoatomic ion transport"/>
    <property type="evidence" value="ECO:0007669"/>
    <property type="project" value="UniProtKB-KW"/>
</dbReference>
<evidence type="ECO:0000259" key="12">
    <source>
        <dbReference type="Pfam" id="PF13609"/>
    </source>
</evidence>
<accession>A0A1I3XA68</accession>
<dbReference type="SUPFAM" id="SSF56935">
    <property type="entry name" value="Porins"/>
    <property type="match status" value="1"/>
</dbReference>
<keyword evidence="3" id="KW-0813">Transport</keyword>
<dbReference type="InterPro" id="IPR033900">
    <property type="entry name" value="Gram_neg_porin_domain"/>
</dbReference>
<evidence type="ECO:0000256" key="3">
    <source>
        <dbReference type="ARBA" id="ARBA00022448"/>
    </source>
</evidence>
<evidence type="ECO:0000256" key="1">
    <source>
        <dbReference type="ARBA" id="ARBA00004571"/>
    </source>
</evidence>
<dbReference type="EMBL" id="FOSC01000011">
    <property type="protein sequence ID" value="SFK16450.1"/>
    <property type="molecule type" value="Genomic_DNA"/>
</dbReference>
<dbReference type="Gene3D" id="2.40.160.10">
    <property type="entry name" value="Porin"/>
    <property type="match status" value="1"/>
</dbReference>
<dbReference type="GO" id="GO:0015288">
    <property type="term" value="F:porin activity"/>
    <property type="evidence" value="ECO:0007669"/>
    <property type="project" value="UniProtKB-KW"/>
</dbReference>
<keyword evidence="10" id="KW-0998">Cell outer membrane</keyword>
<evidence type="ECO:0000256" key="10">
    <source>
        <dbReference type="ARBA" id="ARBA00023237"/>
    </source>
</evidence>
<evidence type="ECO:0000256" key="8">
    <source>
        <dbReference type="ARBA" id="ARBA00023114"/>
    </source>
</evidence>
<keyword evidence="14" id="KW-1185">Reference proteome</keyword>
<evidence type="ECO:0000256" key="4">
    <source>
        <dbReference type="ARBA" id="ARBA00022452"/>
    </source>
</evidence>
<dbReference type="Proteomes" id="UP000199445">
    <property type="component" value="Unassembled WGS sequence"/>
</dbReference>
<comment type="subcellular location">
    <subcellularLocation>
        <location evidence="1">Cell outer membrane</location>
        <topology evidence="1">Multi-pass membrane protein</topology>
    </subcellularLocation>
</comment>
<reference evidence="13 14" key="1">
    <citation type="submission" date="2016-10" db="EMBL/GenBank/DDBJ databases">
        <authorList>
            <person name="de Groot N.N."/>
        </authorList>
    </citation>
    <scope>NUCLEOTIDE SEQUENCE [LARGE SCALE GENOMIC DNA]</scope>
    <source>
        <strain evidence="13 14">IBRC-M 10445</strain>
    </source>
</reference>
<dbReference type="RefSeq" id="WP_091706077.1">
    <property type="nucleotide sequence ID" value="NZ_BMYN01000007.1"/>
</dbReference>
<evidence type="ECO:0000256" key="9">
    <source>
        <dbReference type="ARBA" id="ARBA00023136"/>
    </source>
</evidence>
<feature type="chain" id="PRO_5011561110" evidence="11">
    <location>
        <begin position="22"/>
        <end position="349"/>
    </location>
</feature>
<sequence>MKKTILASAIAAASFSGAAFAQESNLPTVYGNIQYVITHSDIDGGPSDVEHADNGSTLGVKHDHEIAPGLSGFFKAELEFDADDKSNNNGLDQFDEAYIGVRSDRFGTIWVGSDDSTYERVIDEIYNYYELGSPNIAGSYDTGEGDLIQYSTPGFGGFQLHAAVQFNGDGEEWENDTGDTVQSEKSYPYQLAATYSVDALELAVAMDSNDGDTQYSKDDDKPSFNNENTYGLRASYTLGDLRLTGQYQTRKDVVDQFGLFAGYTLGKNQFAISYELAQYDKEFTRQGEGDLDRDTVTLQALHNLSDNMYIYAEGYFGGGDDVYEYKGAANATDYSDEQTVAAVGAVYYF</sequence>
<keyword evidence="9" id="KW-0472">Membrane</keyword>
<evidence type="ECO:0000313" key="14">
    <source>
        <dbReference type="Proteomes" id="UP000199445"/>
    </source>
</evidence>
<comment type="subunit">
    <text evidence="2">Homotrimer.</text>
</comment>
<dbReference type="Pfam" id="PF13609">
    <property type="entry name" value="Porin_4"/>
    <property type="match status" value="1"/>
</dbReference>
<organism evidence="13 14">
    <name type="scientific">Marinobacter persicus</name>
    <dbReference type="NCBI Taxonomy" id="930118"/>
    <lineage>
        <taxon>Bacteria</taxon>
        <taxon>Pseudomonadati</taxon>
        <taxon>Pseudomonadota</taxon>
        <taxon>Gammaproteobacteria</taxon>
        <taxon>Pseudomonadales</taxon>
        <taxon>Marinobacteraceae</taxon>
        <taxon>Marinobacter</taxon>
    </lineage>
</organism>
<dbReference type="OrthoDB" id="8957883at2"/>
<feature type="signal peptide" evidence="11">
    <location>
        <begin position="1"/>
        <end position="21"/>
    </location>
</feature>
<name>A0A1I3XA68_9GAMM</name>
<evidence type="ECO:0000256" key="7">
    <source>
        <dbReference type="ARBA" id="ARBA00023065"/>
    </source>
</evidence>
<feature type="domain" description="Porin" evidence="12">
    <location>
        <begin position="9"/>
        <end position="315"/>
    </location>
</feature>
<evidence type="ECO:0000256" key="11">
    <source>
        <dbReference type="SAM" id="SignalP"/>
    </source>
</evidence>
<keyword evidence="8" id="KW-0626">Porin</keyword>
<dbReference type="InterPro" id="IPR023614">
    <property type="entry name" value="Porin_dom_sf"/>
</dbReference>
<dbReference type="AlphaFoldDB" id="A0A1I3XA68"/>
<keyword evidence="4" id="KW-1134">Transmembrane beta strand</keyword>
<evidence type="ECO:0000313" key="13">
    <source>
        <dbReference type="EMBL" id="SFK16450.1"/>
    </source>
</evidence>
<dbReference type="GO" id="GO:0046930">
    <property type="term" value="C:pore complex"/>
    <property type="evidence" value="ECO:0007669"/>
    <property type="project" value="UniProtKB-KW"/>
</dbReference>
<proteinExistence type="predicted"/>
<evidence type="ECO:0000256" key="2">
    <source>
        <dbReference type="ARBA" id="ARBA00011233"/>
    </source>
</evidence>
<dbReference type="CDD" id="cd00342">
    <property type="entry name" value="gram_neg_porins"/>
    <property type="match status" value="1"/>
</dbReference>
<protein>
    <submittedName>
        <fullName evidence="13">Outer membrane protein (Porin)</fullName>
    </submittedName>
</protein>
<keyword evidence="7" id="KW-0406">Ion transport</keyword>
<keyword evidence="5" id="KW-0812">Transmembrane</keyword>
<keyword evidence="6 11" id="KW-0732">Signal</keyword>
<dbReference type="InterPro" id="IPR050298">
    <property type="entry name" value="Gram-neg_bact_OMP"/>
</dbReference>
<dbReference type="PANTHER" id="PTHR34501">
    <property type="entry name" value="PROTEIN YDDL-RELATED"/>
    <property type="match status" value="1"/>
</dbReference>